<dbReference type="CDD" id="cd09076">
    <property type="entry name" value="L1-EN"/>
    <property type="match status" value="1"/>
</dbReference>
<reference evidence="2" key="3">
    <citation type="submission" date="2025-09" db="UniProtKB">
        <authorList>
            <consortium name="Ensembl"/>
        </authorList>
    </citation>
    <scope>IDENTIFICATION</scope>
</reference>
<protein>
    <recommendedName>
        <fullName evidence="1">Reverse transcriptase domain-containing protein</fullName>
    </recommendedName>
</protein>
<dbReference type="InterPro" id="IPR043502">
    <property type="entry name" value="DNA/RNA_pol_sf"/>
</dbReference>
<evidence type="ECO:0000313" key="3">
    <source>
        <dbReference type="Proteomes" id="UP000008672"/>
    </source>
</evidence>
<dbReference type="GeneTree" id="ENSGT00940000154988"/>
<dbReference type="InParanoid" id="H3AFC1"/>
<organism evidence="2 3">
    <name type="scientific">Latimeria chalumnae</name>
    <name type="common">Coelacanth</name>
    <dbReference type="NCBI Taxonomy" id="7897"/>
    <lineage>
        <taxon>Eukaryota</taxon>
        <taxon>Metazoa</taxon>
        <taxon>Chordata</taxon>
        <taxon>Craniata</taxon>
        <taxon>Vertebrata</taxon>
        <taxon>Euteleostomi</taxon>
        <taxon>Coelacanthiformes</taxon>
        <taxon>Coelacanthidae</taxon>
        <taxon>Latimeria</taxon>
    </lineage>
</organism>
<dbReference type="EMBL" id="AFYH01223827">
    <property type="status" value="NOT_ANNOTATED_CDS"/>
    <property type="molecule type" value="Genomic_DNA"/>
</dbReference>
<evidence type="ECO:0000313" key="2">
    <source>
        <dbReference type="Ensembl" id="ENSLACP00000008342.1"/>
    </source>
</evidence>
<dbReference type="Gene3D" id="3.60.10.10">
    <property type="entry name" value="Endonuclease/exonuclease/phosphatase"/>
    <property type="match status" value="1"/>
</dbReference>
<sequence length="736" mass="82984">QKKLPSNNFFPGSKLIIACWNIHTMLTGFELKDHELQKTAIIDRELHQYGINTAALSETRFSETGSLDEVNYHFCWSGKPDNKPRIHGVRFAVNKSVLSAYTPPVSTNERIMRLDMNTNSGTLTLLSIYGPTATPNSKKDELLFQLEQIIKNVPTRNRLAVLGDSNACVGKDWKHWGHIIGQHGTGSLNKNGQHVLEHCASCELIVSNTYFAGSNCSKITWRHPRSGHWHQLDLILIHCKNIHDVLHARSMHSADCNTDHALVRAKLQLHPKKIHHVKLKKKQARLTLLQQPTKSRTLKFKEAKAVVQKATRECAQKYWQDLCKKIQICFERGDLHGTYDGIKEALGTTCKKTANLKVKDGTILTDRKELDRWTEHYKELYSKDAIICDTALAAIPQLPTMQELDKTQTLEDVEKAIKEIAPGKVAGNDQIPPELVKAGGRKLASDIHALLCTCWEESHIPQDLKDAKIITLYKNKGDRADCNNYQGISLLSVVGKVLARVLLKRLQVLAERVYLESQCGFRARCSTTDMSFTLCLLQEKSHEQQAPLYVAFIDLQKAFDMVSRNGIYKILLKIGCPQKMLSLFKEFHEGMKAIIQYENETSSEFSIDTGMKQGCVLAPTGFGIFFSILLKQLQSKRHVTQLTIQDLLFADDAAFVFNSPDELQNMMNKFSDACTKFGMVISINKTVVMSQSTNISPKIYVNKEALDNVDHFCYLSSTLTSSLSLDRELDVRIGKA</sequence>
<dbReference type="InterPro" id="IPR000477">
    <property type="entry name" value="RT_dom"/>
</dbReference>
<dbReference type="CDD" id="cd01650">
    <property type="entry name" value="RT_nLTR_like"/>
    <property type="match status" value="1"/>
</dbReference>
<dbReference type="Pfam" id="PF00078">
    <property type="entry name" value="RVT_1"/>
    <property type="match status" value="1"/>
</dbReference>
<dbReference type="eggNOG" id="KOG1075">
    <property type="taxonomic scope" value="Eukaryota"/>
</dbReference>
<dbReference type="OMA" id="MTERTNI"/>
<dbReference type="InterPro" id="IPR036691">
    <property type="entry name" value="Endo/exonu/phosph_ase_sf"/>
</dbReference>
<reference evidence="3" key="1">
    <citation type="submission" date="2011-08" db="EMBL/GenBank/DDBJ databases">
        <title>The draft genome of Latimeria chalumnae.</title>
        <authorList>
            <person name="Di Palma F."/>
            <person name="Alfoldi J."/>
            <person name="Johnson J."/>
            <person name="Berlin A."/>
            <person name="Gnerre S."/>
            <person name="Jaffe D."/>
            <person name="MacCallum I."/>
            <person name="Young S."/>
            <person name="Walker B.J."/>
            <person name="Lander E."/>
            <person name="Lindblad-Toh K."/>
        </authorList>
    </citation>
    <scope>NUCLEOTIDE SEQUENCE [LARGE SCALE GENOMIC DNA]</scope>
    <source>
        <strain evidence="3">Wild caught</strain>
    </source>
</reference>
<dbReference type="SUPFAM" id="SSF56219">
    <property type="entry name" value="DNase I-like"/>
    <property type="match status" value="1"/>
</dbReference>
<proteinExistence type="predicted"/>
<dbReference type="Proteomes" id="UP000008672">
    <property type="component" value="Unassembled WGS sequence"/>
</dbReference>
<dbReference type="EMBL" id="AFYH01223828">
    <property type="status" value="NOT_ANNOTATED_CDS"/>
    <property type="molecule type" value="Genomic_DNA"/>
</dbReference>
<dbReference type="SUPFAM" id="SSF56672">
    <property type="entry name" value="DNA/RNA polymerases"/>
    <property type="match status" value="1"/>
</dbReference>
<dbReference type="AlphaFoldDB" id="H3AFC1"/>
<keyword evidence="3" id="KW-1185">Reference proteome</keyword>
<name>H3AFC1_LATCH</name>
<evidence type="ECO:0000259" key="1">
    <source>
        <dbReference type="PROSITE" id="PS50878"/>
    </source>
</evidence>
<feature type="domain" description="Reverse transcriptase" evidence="1">
    <location>
        <begin position="453"/>
        <end position="719"/>
    </location>
</feature>
<dbReference type="PANTHER" id="PTHR47027">
    <property type="entry name" value="REVERSE TRANSCRIPTASE DOMAIN-CONTAINING PROTEIN"/>
    <property type="match status" value="1"/>
</dbReference>
<reference evidence="2" key="2">
    <citation type="submission" date="2025-08" db="UniProtKB">
        <authorList>
            <consortium name="Ensembl"/>
        </authorList>
    </citation>
    <scope>IDENTIFICATION</scope>
</reference>
<dbReference type="PANTHER" id="PTHR47027:SF20">
    <property type="entry name" value="REVERSE TRANSCRIPTASE-LIKE PROTEIN WITH RNA-DIRECTED DNA POLYMERASE DOMAIN"/>
    <property type="match status" value="1"/>
</dbReference>
<accession>H3AFC1</accession>
<dbReference type="PROSITE" id="PS50878">
    <property type="entry name" value="RT_POL"/>
    <property type="match status" value="1"/>
</dbReference>
<dbReference type="Ensembl" id="ENSLACT00000008408.1">
    <property type="protein sequence ID" value="ENSLACP00000008342.1"/>
    <property type="gene ID" value="ENSLACG00000007383.1"/>
</dbReference>
<dbReference type="HOGENOM" id="CLU_000680_32_4_1"/>